<keyword evidence="2" id="KW-1185">Reference proteome</keyword>
<dbReference type="EMBL" id="JAEPBG010000005">
    <property type="protein sequence ID" value="MBK4735701.1"/>
    <property type="molecule type" value="Genomic_DNA"/>
</dbReference>
<evidence type="ECO:0000313" key="2">
    <source>
        <dbReference type="Proteomes" id="UP000622890"/>
    </source>
</evidence>
<sequence length="216" mass="23153">MKTLAYAPQPVVATVAPGPTTVAGDAFRRLLDREQMAALNRFRAVPVDTRMASAKASNAESDKRANYPADAAPEAGKSVAYATSDITSMQRNRSRYSPSMPPAAALSLRSTTTLPNGAATPATPQLDAARTAPATNAAIEIAETVLRPNVVDTGFPWPLRKLHCQLEEDGVHVWLRDLTQQPDDTALEASIVTLRRTLESAGYRLAGFTLNGVRLI</sequence>
<protein>
    <submittedName>
        <fullName evidence="1">Uncharacterized protein</fullName>
    </submittedName>
</protein>
<reference evidence="1" key="1">
    <citation type="submission" date="2021-01" db="EMBL/GenBank/DDBJ databases">
        <title>Genome sequence of strain Noviherbaspirillum sp. DKR-6.</title>
        <authorList>
            <person name="Chaudhary D.K."/>
        </authorList>
    </citation>
    <scope>NUCLEOTIDE SEQUENCE</scope>
    <source>
        <strain evidence="1">DKR-6</strain>
    </source>
</reference>
<organism evidence="1 2">
    <name type="scientific">Noviherbaspirillum pedocola</name>
    <dbReference type="NCBI Taxonomy" id="2801341"/>
    <lineage>
        <taxon>Bacteria</taxon>
        <taxon>Pseudomonadati</taxon>
        <taxon>Pseudomonadota</taxon>
        <taxon>Betaproteobacteria</taxon>
        <taxon>Burkholderiales</taxon>
        <taxon>Oxalobacteraceae</taxon>
        <taxon>Noviherbaspirillum</taxon>
    </lineage>
</organism>
<accession>A0A934W1Y0</accession>
<dbReference type="RefSeq" id="WP_200592476.1">
    <property type="nucleotide sequence ID" value="NZ_JAEPBG010000005.1"/>
</dbReference>
<evidence type="ECO:0000313" key="1">
    <source>
        <dbReference type="EMBL" id="MBK4735701.1"/>
    </source>
</evidence>
<dbReference type="Proteomes" id="UP000622890">
    <property type="component" value="Unassembled WGS sequence"/>
</dbReference>
<proteinExistence type="predicted"/>
<name>A0A934W1Y0_9BURK</name>
<comment type="caution">
    <text evidence="1">The sequence shown here is derived from an EMBL/GenBank/DDBJ whole genome shotgun (WGS) entry which is preliminary data.</text>
</comment>
<dbReference type="AlphaFoldDB" id="A0A934W1Y0"/>
<gene>
    <name evidence="1" type="ORF">JJB74_13845</name>
</gene>